<dbReference type="SMART" id="SM00228">
    <property type="entry name" value="PDZ"/>
    <property type="match status" value="1"/>
</dbReference>
<dbReference type="Gene3D" id="2.30.42.10">
    <property type="match status" value="1"/>
</dbReference>
<dbReference type="InterPro" id="IPR001940">
    <property type="entry name" value="Peptidase_S1C"/>
</dbReference>
<keyword evidence="1 6" id="KW-0645">Protease</keyword>
<dbReference type="InterPro" id="IPR001478">
    <property type="entry name" value="PDZ"/>
</dbReference>
<comment type="caution">
    <text evidence="6">The sequence shown here is derived from an EMBL/GenBank/DDBJ whole genome shotgun (WGS) entry which is preliminary data.</text>
</comment>
<dbReference type="Gene3D" id="2.40.10.120">
    <property type="match status" value="1"/>
</dbReference>
<feature type="domain" description="PDZ" evidence="5">
    <location>
        <begin position="260"/>
        <end position="334"/>
    </location>
</feature>
<dbReference type="PRINTS" id="PR00834">
    <property type="entry name" value="PROTEASES2C"/>
</dbReference>
<dbReference type="Pfam" id="PF13180">
    <property type="entry name" value="PDZ_2"/>
    <property type="match status" value="1"/>
</dbReference>
<evidence type="ECO:0000256" key="4">
    <source>
        <dbReference type="SAM" id="SignalP"/>
    </source>
</evidence>
<name>A0A5M3WY04_9ACTN</name>
<dbReference type="SUPFAM" id="SSF50156">
    <property type="entry name" value="PDZ domain-like"/>
    <property type="match status" value="1"/>
</dbReference>
<organism evidence="6 7">
    <name type="scientific">Acrocarpospora macrocephala</name>
    <dbReference type="NCBI Taxonomy" id="150177"/>
    <lineage>
        <taxon>Bacteria</taxon>
        <taxon>Bacillati</taxon>
        <taxon>Actinomycetota</taxon>
        <taxon>Actinomycetes</taxon>
        <taxon>Streptosporangiales</taxon>
        <taxon>Streptosporangiaceae</taxon>
        <taxon>Acrocarpospora</taxon>
    </lineage>
</organism>
<dbReference type="InterPro" id="IPR036034">
    <property type="entry name" value="PDZ_sf"/>
</dbReference>
<dbReference type="GO" id="GO:0006508">
    <property type="term" value="P:proteolysis"/>
    <property type="evidence" value="ECO:0007669"/>
    <property type="project" value="UniProtKB-KW"/>
</dbReference>
<dbReference type="PANTHER" id="PTHR43343:SF3">
    <property type="entry name" value="PROTEASE DO-LIKE 8, CHLOROPLASTIC"/>
    <property type="match status" value="1"/>
</dbReference>
<evidence type="ECO:0000256" key="2">
    <source>
        <dbReference type="ARBA" id="ARBA00022801"/>
    </source>
</evidence>
<dbReference type="InterPro" id="IPR051201">
    <property type="entry name" value="Chloro_Bact_Ser_Proteases"/>
</dbReference>
<evidence type="ECO:0000313" key="6">
    <source>
        <dbReference type="EMBL" id="GES14367.1"/>
    </source>
</evidence>
<evidence type="ECO:0000259" key="5">
    <source>
        <dbReference type="PROSITE" id="PS50106"/>
    </source>
</evidence>
<dbReference type="InterPro" id="IPR009003">
    <property type="entry name" value="Peptidase_S1_PA"/>
</dbReference>
<dbReference type="GO" id="GO:0004252">
    <property type="term" value="F:serine-type endopeptidase activity"/>
    <property type="evidence" value="ECO:0007669"/>
    <property type="project" value="InterPro"/>
</dbReference>
<dbReference type="Pfam" id="PF13365">
    <property type="entry name" value="Trypsin_2"/>
    <property type="match status" value="1"/>
</dbReference>
<keyword evidence="4" id="KW-0732">Signal</keyword>
<proteinExistence type="predicted"/>
<gene>
    <name evidence="6" type="ORF">Amac_079640</name>
</gene>
<evidence type="ECO:0000313" key="7">
    <source>
        <dbReference type="Proteomes" id="UP000331127"/>
    </source>
</evidence>
<feature type="chain" id="PRO_5024457215" evidence="4">
    <location>
        <begin position="23"/>
        <end position="364"/>
    </location>
</feature>
<dbReference type="Proteomes" id="UP000331127">
    <property type="component" value="Unassembled WGS sequence"/>
</dbReference>
<dbReference type="SUPFAM" id="SSF50494">
    <property type="entry name" value="Trypsin-like serine proteases"/>
    <property type="match status" value="1"/>
</dbReference>
<evidence type="ECO:0000256" key="1">
    <source>
        <dbReference type="ARBA" id="ARBA00022670"/>
    </source>
</evidence>
<dbReference type="PANTHER" id="PTHR43343">
    <property type="entry name" value="PEPTIDASE S12"/>
    <property type="match status" value="1"/>
</dbReference>
<dbReference type="PROSITE" id="PS50106">
    <property type="entry name" value="PDZ"/>
    <property type="match status" value="1"/>
</dbReference>
<feature type="compositionally biased region" description="Low complexity" evidence="3">
    <location>
        <begin position="27"/>
        <end position="44"/>
    </location>
</feature>
<evidence type="ECO:0000256" key="3">
    <source>
        <dbReference type="SAM" id="MobiDB-lite"/>
    </source>
</evidence>
<accession>A0A5M3WY04</accession>
<keyword evidence="2" id="KW-0378">Hydrolase</keyword>
<dbReference type="AlphaFoldDB" id="A0A5M3WY04"/>
<keyword evidence="7" id="KW-1185">Reference proteome</keyword>
<reference evidence="6 7" key="1">
    <citation type="submission" date="2019-10" db="EMBL/GenBank/DDBJ databases">
        <title>Whole genome shotgun sequence of Acrocarpospora macrocephala NBRC 16266.</title>
        <authorList>
            <person name="Ichikawa N."/>
            <person name="Kimura A."/>
            <person name="Kitahashi Y."/>
            <person name="Komaki H."/>
            <person name="Oguchi A."/>
        </authorList>
    </citation>
    <scope>NUCLEOTIDE SEQUENCE [LARGE SCALE GENOMIC DNA]</scope>
    <source>
        <strain evidence="6 7">NBRC 16266</strain>
    </source>
</reference>
<protein>
    <submittedName>
        <fullName evidence="6">Protease</fullName>
    </submittedName>
</protein>
<sequence>MITQVTARSTGPLALVLVVATAACTAPSHTTGATPASPAVSAPSQNHSQGVRPPAAAVAMESAYEQVIKRVLPSIVQITTGTGLGSGVVFDTHGHIVTNAHVVGQAREFQVTLATGGQARSATLVGTFSAGDLAVIKVADDHGLAPAAFGDSANLRVGQMVLAMGNPLGFSGTVTQGIVSALGRTVSGQDDDGAPGATIADAIQTSAAINRGNSGGALVDLSGRVVGIPTLAATDPKLGAANGIGFAIPSATASDIANQLIRQGKVVNTHRAALGVRVGTAIGEDGEPIGVAVGAITPGGGAAKAGIRPGDVILSVNGSPTPTTTALAQVLATLSPGKQVKVEYLGETGERTVTVTLSELPGGS</sequence>
<dbReference type="EMBL" id="BLAE01000058">
    <property type="protein sequence ID" value="GES14367.1"/>
    <property type="molecule type" value="Genomic_DNA"/>
</dbReference>
<feature type="signal peptide" evidence="4">
    <location>
        <begin position="1"/>
        <end position="22"/>
    </location>
</feature>
<feature type="region of interest" description="Disordered" evidence="3">
    <location>
        <begin position="27"/>
        <end position="54"/>
    </location>
</feature>